<dbReference type="AlphaFoldDB" id="A0AAW2BYI0"/>
<proteinExistence type="predicted"/>
<keyword evidence="2" id="KW-1185">Reference proteome</keyword>
<gene>
    <name evidence="1" type="ORF">SO802_025303</name>
</gene>
<evidence type="ECO:0000313" key="1">
    <source>
        <dbReference type="EMBL" id="KAK9990318.1"/>
    </source>
</evidence>
<name>A0AAW2BYI0_9ROSI</name>
<dbReference type="EMBL" id="JAZDWU010000009">
    <property type="protein sequence ID" value="KAK9990318.1"/>
    <property type="molecule type" value="Genomic_DNA"/>
</dbReference>
<accession>A0AAW2BYI0</accession>
<dbReference type="Proteomes" id="UP001459277">
    <property type="component" value="Unassembled WGS sequence"/>
</dbReference>
<reference evidence="1 2" key="1">
    <citation type="submission" date="2024-01" db="EMBL/GenBank/DDBJ databases">
        <title>A telomere-to-telomere, gap-free genome of sweet tea (Lithocarpus litseifolius).</title>
        <authorList>
            <person name="Zhou J."/>
        </authorList>
    </citation>
    <scope>NUCLEOTIDE SEQUENCE [LARGE SCALE GENOMIC DNA]</scope>
    <source>
        <strain evidence="1">Zhou-2022a</strain>
        <tissue evidence="1">Leaf</tissue>
    </source>
</reference>
<organism evidence="1 2">
    <name type="scientific">Lithocarpus litseifolius</name>
    <dbReference type="NCBI Taxonomy" id="425828"/>
    <lineage>
        <taxon>Eukaryota</taxon>
        <taxon>Viridiplantae</taxon>
        <taxon>Streptophyta</taxon>
        <taxon>Embryophyta</taxon>
        <taxon>Tracheophyta</taxon>
        <taxon>Spermatophyta</taxon>
        <taxon>Magnoliopsida</taxon>
        <taxon>eudicotyledons</taxon>
        <taxon>Gunneridae</taxon>
        <taxon>Pentapetalae</taxon>
        <taxon>rosids</taxon>
        <taxon>fabids</taxon>
        <taxon>Fagales</taxon>
        <taxon>Fagaceae</taxon>
        <taxon>Lithocarpus</taxon>
    </lineage>
</organism>
<sequence>MDGLGESFLRRSRGGARSATGQDRLGEIVYWARSRSGDFRWRDRRLQMARSAGRDKNVPFPQLLHLVTALHSGLERRSDERPNLPRLASGLPSYSHAGASTISRDRSRLVRRSRRGTRTAAVGAARRWKAGVEFGAGPRSESGSGSGAGVRAGFGSILERVAHNLDLEMLV</sequence>
<protein>
    <submittedName>
        <fullName evidence="1">Uncharacterized protein</fullName>
    </submittedName>
</protein>
<comment type="caution">
    <text evidence="1">The sequence shown here is derived from an EMBL/GenBank/DDBJ whole genome shotgun (WGS) entry which is preliminary data.</text>
</comment>
<evidence type="ECO:0000313" key="2">
    <source>
        <dbReference type="Proteomes" id="UP001459277"/>
    </source>
</evidence>